<protein>
    <submittedName>
        <fullName evidence="1">Uncharacterized protein</fullName>
    </submittedName>
</protein>
<gene>
    <name evidence="1" type="ORF">AAV99_11280</name>
</gene>
<sequence length="106" mass="11113">MSIFDQISSAVHNHPTVKNMADKLGIDQETAEKAIASLTEGHQADGDTLQVAADKSGIDKGVLSKVMEQVGGEGSLTGFMQMLDKDHDGNPLNDIAGMASGLFGKK</sequence>
<name>A0A0H0XLK0_9SPHN</name>
<dbReference type="PATRIC" id="fig|874156.12.peg.2315"/>
<dbReference type="STRING" id="874156.GCA_001021555_02178"/>
<reference evidence="1 2" key="1">
    <citation type="submission" date="2015-04" db="EMBL/GenBank/DDBJ databases">
        <title>The draft genome sequence of Erythrobacter marinus HWDM-33.</title>
        <authorList>
            <person name="Zhuang L."/>
            <person name="Liu Y."/>
            <person name="Shao Z."/>
        </authorList>
    </citation>
    <scope>NUCLEOTIDE SEQUENCE [LARGE SCALE GENOMIC DNA]</scope>
    <source>
        <strain evidence="1 2">HWDM-33</strain>
    </source>
</reference>
<evidence type="ECO:0000313" key="2">
    <source>
        <dbReference type="Proteomes" id="UP000053455"/>
    </source>
</evidence>
<organism evidence="1 2">
    <name type="scientific">Aurantiacibacter marinus</name>
    <dbReference type="NCBI Taxonomy" id="874156"/>
    <lineage>
        <taxon>Bacteria</taxon>
        <taxon>Pseudomonadati</taxon>
        <taxon>Pseudomonadota</taxon>
        <taxon>Alphaproteobacteria</taxon>
        <taxon>Sphingomonadales</taxon>
        <taxon>Erythrobacteraceae</taxon>
        <taxon>Aurantiacibacter</taxon>
    </lineage>
</organism>
<comment type="caution">
    <text evidence="1">The sequence shown here is derived from an EMBL/GenBank/DDBJ whole genome shotgun (WGS) entry which is preliminary data.</text>
</comment>
<evidence type="ECO:0000313" key="1">
    <source>
        <dbReference type="EMBL" id="KLI63249.1"/>
    </source>
</evidence>
<dbReference type="RefSeq" id="WP_047094141.1">
    <property type="nucleotide sequence ID" value="NZ_LBHU01000003.1"/>
</dbReference>
<keyword evidence="2" id="KW-1185">Reference proteome</keyword>
<dbReference type="AlphaFoldDB" id="A0A0H0XLK0"/>
<proteinExistence type="predicted"/>
<accession>A0A0H0XLK0</accession>
<dbReference type="OrthoDB" id="7450771at2"/>
<dbReference type="EMBL" id="LBHU01000003">
    <property type="protein sequence ID" value="KLI63249.1"/>
    <property type="molecule type" value="Genomic_DNA"/>
</dbReference>
<dbReference type="Proteomes" id="UP000053455">
    <property type="component" value="Unassembled WGS sequence"/>
</dbReference>